<evidence type="ECO:0000256" key="1">
    <source>
        <dbReference type="SAM" id="MobiDB-lite"/>
    </source>
</evidence>
<organism evidence="2 3">
    <name type="scientific">Rousettus aegyptiacus</name>
    <name type="common">Egyptian fruit bat</name>
    <name type="synonym">Pteropus aegyptiacus</name>
    <dbReference type="NCBI Taxonomy" id="9407"/>
    <lineage>
        <taxon>Eukaryota</taxon>
        <taxon>Metazoa</taxon>
        <taxon>Chordata</taxon>
        <taxon>Craniata</taxon>
        <taxon>Vertebrata</taxon>
        <taxon>Euteleostomi</taxon>
        <taxon>Mammalia</taxon>
        <taxon>Eutheria</taxon>
        <taxon>Laurasiatheria</taxon>
        <taxon>Chiroptera</taxon>
        <taxon>Yinpterochiroptera</taxon>
        <taxon>Pteropodoidea</taxon>
        <taxon>Pteropodidae</taxon>
        <taxon>Rousettinae</taxon>
        <taxon>Rousettus</taxon>
    </lineage>
</organism>
<dbReference type="EMBL" id="JACASE010000014">
    <property type="protein sequence ID" value="KAF6410508.1"/>
    <property type="molecule type" value="Genomic_DNA"/>
</dbReference>
<dbReference type="AlphaFoldDB" id="A0A7J8CI44"/>
<name>A0A7J8CI44_ROUAE</name>
<reference evidence="2 3" key="1">
    <citation type="journal article" date="2020" name="Nature">
        <title>Six reference-quality genomes reveal evolution of bat adaptations.</title>
        <authorList>
            <person name="Jebb D."/>
            <person name="Huang Z."/>
            <person name="Pippel M."/>
            <person name="Hughes G.M."/>
            <person name="Lavrichenko K."/>
            <person name="Devanna P."/>
            <person name="Winkler S."/>
            <person name="Jermiin L.S."/>
            <person name="Skirmuntt E.C."/>
            <person name="Katzourakis A."/>
            <person name="Burkitt-Gray L."/>
            <person name="Ray D.A."/>
            <person name="Sullivan K.A.M."/>
            <person name="Roscito J.G."/>
            <person name="Kirilenko B.M."/>
            <person name="Davalos L.M."/>
            <person name="Corthals A.P."/>
            <person name="Power M.L."/>
            <person name="Jones G."/>
            <person name="Ransome R.D."/>
            <person name="Dechmann D.K.N."/>
            <person name="Locatelli A.G."/>
            <person name="Puechmaille S.J."/>
            <person name="Fedrigo O."/>
            <person name="Jarvis E.D."/>
            <person name="Hiller M."/>
            <person name="Vernes S.C."/>
            <person name="Myers E.W."/>
            <person name="Teeling E.C."/>
        </authorList>
    </citation>
    <scope>NUCLEOTIDE SEQUENCE [LARGE SCALE GENOMIC DNA]</scope>
    <source>
        <strain evidence="2">MRouAeg1</strain>
        <tissue evidence="2">Muscle</tissue>
    </source>
</reference>
<proteinExistence type="predicted"/>
<protein>
    <submittedName>
        <fullName evidence="2">Uncharacterized protein</fullName>
    </submittedName>
</protein>
<gene>
    <name evidence="2" type="ORF">HJG63_009046</name>
</gene>
<evidence type="ECO:0000313" key="2">
    <source>
        <dbReference type="EMBL" id="KAF6410508.1"/>
    </source>
</evidence>
<sequence length="179" mass="19952">MYVGNGGVCPFVGTLRIIPTGLQKLVAESYRIQEFIILICPCTSRKGPYGRGTQGLGSTKHMEEGEKEREREREGERERGREGEGGERETETETETEGKKEGEREGGREGGETCELMPQLGVRGTRSKRHEGILLMCLDVTRSQSRESQEGNFWQVPALSNWHTWSSGQGPHSLLVGML</sequence>
<keyword evidence="3" id="KW-1185">Reference proteome</keyword>
<dbReference type="Proteomes" id="UP000593571">
    <property type="component" value="Unassembled WGS sequence"/>
</dbReference>
<feature type="compositionally biased region" description="Basic and acidic residues" evidence="1">
    <location>
        <begin position="60"/>
        <end position="111"/>
    </location>
</feature>
<feature type="region of interest" description="Disordered" evidence="1">
    <location>
        <begin position="49"/>
        <end position="114"/>
    </location>
</feature>
<evidence type="ECO:0000313" key="3">
    <source>
        <dbReference type="Proteomes" id="UP000593571"/>
    </source>
</evidence>
<comment type="caution">
    <text evidence="2">The sequence shown here is derived from an EMBL/GenBank/DDBJ whole genome shotgun (WGS) entry which is preliminary data.</text>
</comment>
<accession>A0A7J8CI44</accession>